<protein>
    <submittedName>
        <fullName evidence="2">Uncharacterized protein</fullName>
    </submittedName>
</protein>
<dbReference type="AlphaFoldDB" id="A0A9X1RV96"/>
<proteinExistence type="predicted"/>
<sequence>ASEGHSLQGRHSGDRKHTGSSSAGRLIMPPDPRTPVLTIAPAFVCGAFSFSAQIPLVNHATPPEKNAPPALRAWWRILVCAVTYWENWCHLHSVNASGRGYRTASQERVVVRLAPFVSFKRGAGIGGEIPGVHRVGGLRQTHTQPRIIYLDIRKRIIL</sequence>
<keyword evidence="3" id="KW-1185">Reference proteome</keyword>
<evidence type="ECO:0000313" key="3">
    <source>
        <dbReference type="Proteomes" id="UP001139308"/>
    </source>
</evidence>
<organism evidence="2 3">
    <name type="scientific">Paraburkholderia tagetis</name>
    <dbReference type="NCBI Taxonomy" id="2913261"/>
    <lineage>
        <taxon>Bacteria</taxon>
        <taxon>Pseudomonadati</taxon>
        <taxon>Pseudomonadota</taxon>
        <taxon>Betaproteobacteria</taxon>
        <taxon>Burkholderiales</taxon>
        <taxon>Burkholderiaceae</taxon>
        <taxon>Paraburkholderia</taxon>
    </lineage>
</organism>
<feature type="non-terminal residue" evidence="2">
    <location>
        <position position="1"/>
    </location>
</feature>
<feature type="region of interest" description="Disordered" evidence="1">
    <location>
        <begin position="1"/>
        <end position="30"/>
    </location>
</feature>
<gene>
    <name evidence="2" type="ORF">L5014_27935</name>
</gene>
<dbReference type="EMBL" id="JAKLJA010000031">
    <property type="protein sequence ID" value="MCG5077129.1"/>
    <property type="molecule type" value="Genomic_DNA"/>
</dbReference>
<reference evidence="2" key="1">
    <citation type="submission" date="2022-01" db="EMBL/GenBank/DDBJ databases">
        <title>Genome sequence and assembly of Parabukholderia sp. RG36.</title>
        <authorList>
            <person name="Chhetri G."/>
        </authorList>
    </citation>
    <scope>NUCLEOTIDE SEQUENCE</scope>
    <source>
        <strain evidence="2">RG36</strain>
    </source>
</reference>
<comment type="caution">
    <text evidence="2">The sequence shown here is derived from an EMBL/GenBank/DDBJ whole genome shotgun (WGS) entry which is preliminary data.</text>
</comment>
<name>A0A9X1RV96_9BURK</name>
<accession>A0A9X1RV96</accession>
<dbReference type="Proteomes" id="UP001139308">
    <property type="component" value="Unassembled WGS sequence"/>
</dbReference>
<dbReference type="RefSeq" id="WP_238467031.1">
    <property type="nucleotide sequence ID" value="NZ_JAKLJA010000031.1"/>
</dbReference>
<evidence type="ECO:0000313" key="2">
    <source>
        <dbReference type="EMBL" id="MCG5077129.1"/>
    </source>
</evidence>
<evidence type="ECO:0000256" key="1">
    <source>
        <dbReference type="SAM" id="MobiDB-lite"/>
    </source>
</evidence>